<sequence>MTRKREALRLRINAVLWHALTWFHTTSCSTHVPCKSVNAQTCSLAKTYAGSEAFVAGFRDSSCEDTMKHIENRRDLETPTQPFVRRPPGIRECFIKIRNTSGLCIDCHDHAECCNTKCRVKRL</sequence>
<feature type="chain" id="PRO_5025656511" evidence="1">
    <location>
        <begin position="29"/>
        <end position="123"/>
    </location>
</feature>
<reference evidence="2" key="1">
    <citation type="journal article" date="2020" name="Stud. Mycol.">
        <title>101 Dothideomycetes genomes: a test case for predicting lifestyles and emergence of pathogens.</title>
        <authorList>
            <person name="Haridas S."/>
            <person name="Albert R."/>
            <person name="Binder M."/>
            <person name="Bloem J."/>
            <person name="Labutti K."/>
            <person name="Salamov A."/>
            <person name="Andreopoulos B."/>
            <person name="Baker S."/>
            <person name="Barry K."/>
            <person name="Bills G."/>
            <person name="Bluhm B."/>
            <person name="Cannon C."/>
            <person name="Castanera R."/>
            <person name="Culley D."/>
            <person name="Daum C."/>
            <person name="Ezra D."/>
            <person name="Gonzalez J."/>
            <person name="Henrissat B."/>
            <person name="Kuo A."/>
            <person name="Liang C."/>
            <person name="Lipzen A."/>
            <person name="Lutzoni F."/>
            <person name="Magnuson J."/>
            <person name="Mondo S."/>
            <person name="Nolan M."/>
            <person name="Ohm R."/>
            <person name="Pangilinan J."/>
            <person name="Park H.-J."/>
            <person name="Ramirez L."/>
            <person name="Alfaro M."/>
            <person name="Sun H."/>
            <person name="Tritt A."/>
            <person name="Yoshinaga Y."/>
            <person name="Zwiers L.-H."/>
            <person name="Turgeon B."/>
            <person name="Goodwin S."/>
            <person name="Spatafora J."/>
            <person name="Crous P."/>
            <person name="Grigoriev I."/>
        </authorList>
    </citation>
    <scope>NUCLEOTIDE SEQUENCE</scope>
    <source>
        <strain evidence="2">Tuck. ex Michener</strain>
    </source>
</reference>
<evidence type="ECO:0000313" key="3">
    <source>
        <dbReference type="Proteomes" id="UP000800092"/>
    </source>
</evidence>
<feature type="signal peptide" evidence="1">
    <location>
        <begin position="1"/>
        <end position="28"/>
    </location>
</feature>
<accession>A0A6A6H541</accession>
<name>A0A6A6H541_VIRVR</name>
<gene>
    <name evidence="2" type="ORF">EV356DRAFT_504822</name>
</gene>
<protein>
    <submittedName>
        <fullName evidence="2">Uncharacterized protein</fullName>
    </submittedName>
</protein>
<dbReference type="EMBL" id="ML991812">
    <property type="protein sequence ID" value="KAF2232820.1"/>
    <property type="molecule type" value="Genomic_DNA"/>
</dbReference>
<keyword evidence="3" id="KW-1185">Reference proteome</keyword>
<proteinExistence type="predicted"/>
<evidence type="ECO:0000256" key="1">
    <source>
        <dbReference type="SAM" id="SignalP"/>
    </source>
</evidence>
<dbReference type="Proteomes" id="UP000800092">
    <property type="component" value="Unassembled WGS sequence"/>
</dbReference>
<dbReference type="AlphaFoldDB" id="A0A6A6H541"/>
<organism evidence="2 3">
    <name type="scientific">Viridothelium virens</name>
    <name type="common">Speckled blister lichen</name>
    <name type="synonym">Trypethelium virens</name>
    <dbReference type="NCBI Taxonomy" id="1048519"/>
    <lineage>
        <taxon>Eukaryota</taxon>
        <taxon>Fungi</taxon>
        <taxon>Dikarya</taxon>
        <taxon>Ascomycota</taxon>
        <taxon>Pezizomycotina</taxon>
        <taxon>Dothideomycetes</taxon>
        <taxon>Dothideomycetes incertae sedis</taxon>
        <taxon>Trypetheliales</taxon>
        <taxon>Trypetheliaceae</taxon>
        <taxon>Viridothelium</taxon>
    </lineage>
</organism>
<keyword evidence="1" id="KW-0732">Signal</keyword>
<evidence type="ECO:0000313" key="2">
    <source>
        <dbReference type="EMBL" id="KAF2232820.1"/>
    </source>
</evidence>